<gene>
    <name evidence="1" type="ORF">BJ212DRAFT_1288621</name>
</gene>
<protein>
    <submittedName>
        <fullName evidence="1">Uncharacterized protein</fullName>
    </submittedName>
</protein>
<dbReference type="EMBL" id="JABBWG010000163">
    <property type="protein sequence ID" value="KAG1798746.1"/>
    <property type="molecule type" value="Genomic_DNA"/>
</dbReference>
<proteinExistence type="predicted"/>
<evidence type="ECO:0000313" key="2">
    <source>
        <dbReference type="Proteomes" id="UP000807769"/>
    </source>
</evidence>
<organism evidence="1 2">
    <name type="scientific">Suillus subaureus</name>
    <dbReference type="NCBI Taxonomy" id="48587"/>
    <lineage>
        <taxon>Eukaryota</taxon>
        <taxon>Fungi</taxon>
        <taxon>Dikarya</taxon>
        <taxon>Basidiomycota</taxon>
        <taxon>Agaricomycotina</taxon>
        <taxon>Agaricomycetes</taxon>
        <taxon>Agaricomycetidae</taxon>
        <taxon>Boletales</taxon>
        <taxon>Suillineae</taxon>
        <taxon>Suillaceae</taxon>
        <taxon>Suillus</taxon>
    </lineage>
</organism>
<accession>A0A9P7DMT7</accession>
<dbReference type="GeneID" id="64626055"/>
<comment type="caution">
    <text evidence="1">The sequence shown here is derived from an EMBL/GenBank/DDBJ whole genome shotgun (WGS) entry which is preliminary data.</text>
</comment>
<dbReference type="AlphaFoldDB" id="A0A9P7DMT7"/>
<reference evidence="1" key="1">
    <citation type="journal article" date="2020" name="New Phytol.">
        <title>Comparative genomics reveals dynamic genome evolution in host specialist ectomycorrhizal fungi.</title>
        <authorList>
            <person name="Lofgren L.A."/>
            <person name="Nguyen N.H."/>
            <person name="Vilgalys R."/>
            <person name="Ruytinx J."/>
            <person name="Liao H.L."/>
            <person name="Branco S."/>
            <person name="Kuo A."/>
            <person name="LaButti K."/>
            <person name="Lipzen A."/>
            <person name="Andreopoulos W."/>
            <person name="Pangilinan J."/>
            <person name="Riley R."/>
            <person name="Hundley H."/>
            <person name="Na H."/>
            <person name="Barry K."/>
            <person name="Grigoriev I.V."/>
            <person name="Stajich J.E."/>
            <person name="Kennedy P.G."/>
        </authorList>
    </citation>
    <scope>NUCLEOTIDE SEQUENCE</scope>
    <source>
        <strain evidence="1">MN1</strain>
    </source>
</reference>
<dbReference type="Proteomes" id="UP000807769">
    <property type="component" value="Unassembled WGS sequence"/>
</dbReference>
<dbReference type="RefSeq" id="XP_041185644.1">
    <property type="nucleotide sequence ID" value="XM_041332038.1"/>
</dbReference>
<dbReference type="OrthoDB" id="276546at2759"/>
<evidence type="ECO:0000313" key="1">
    <source>
        <dbReference type="EMBL" id="KAG1798746.1"/>
    </source>
</evidence>
<keyword evidence="2" id="KW-1185">Reference proteome</keyword>
<sequence length="64" mass="7224">MGLPDPNPQFSYLVSQLRKDLAHLHVTETRISGNIDVDAPPQSNNNFLREIWRKESKISAGGYT</sequence>
<name>A0A9P7DMT7_9AGAM</name>